<reference evidence="1" key="1">
    <citation type="journal article" date="2022" name="bioRxiv">
        <title>Sequencing and chromosome-scale assembly of the giantPleurodeles waltlgenome.</title>
        <authorList>
            <person name="Brown T."/>
            <person name="Elewa A."/>
            <person name="Iarovenko S."/>
            <person name="Subramanian E."/>
            <person name="Araus A.J."/>
            <person name="Petzold A."/>
            <person name="Susuki M."/>
            <person name="Suzuki K.-i.T."/>
            <person name="Hayashi T."/>
            <person name="Toyoda A."/>
            <person name="Oliveira C."/>
            <person name="Osipova E."/>
            <person name="Leigh N.D."/>
            <person name="Simon A."/>
            <person name="Yun M.H."/>
        </authorList>
    </citation>
    <scope>NUCLEOTIDE SEQUENCE</scope>
    <source>
        <strain evidence="1">20211129_DDA</strain>
        <tissue evidence="1">Liver</tissue>
    </source>
</reference>
<evidence type="ECO:0000313" key="1">
    <source>
        <dbReference type="EMBL" id="KAJ1189189.1"/>
    </source>
</evidence>
<sequence>MSVRAEVCLPTLHLFPRSLARHTEFVLTLDRKTDGFHYGIVILLHVSRSPRLTCSPVCDKPRLTHSRLAAHRPALRRGTAHTWLNLCTLLGNRLPHLWLGRRSCSYPRAEASGNLRHGQIDRREAPRLIVLDKISPCQAEWTDHE</sequence>
<dbReference type="Proteomes" id="UP001066276">
    <property type="component" value="Chromosome 3_1"/>
</dbReference>
<gene>
    <name evidence="1" type="ORF">NDU88_005940</name>
</gene>
<accession>A0AAV7UMH5</accession>
<evidence type="ECO:0000313" key="2">
    <source>
        <dbReference type="Proteomes" id="UP001066276"/>
    </source>
</evidence>
<name>A0AAV7UMH5_PLEWA</name>
<protein>
    <submittedName>
        <fullName evidence="1">Uncharacterized protein</fullName>
    </submittedName>
</protein>
<keyword evidence="2" id="KW-1185">Reference proteome</keyword>
<dbReference type="EMBL" id="JANPWB010000005">
    <property type="protein sequence ID" value="KAJ1189189.1"/>
    <property type="molecule type" value="Genomic_DNA"/>
</dbReference>
<organism evidence="1 2">
    <name type="scientific">Pleurodeles waltl</name>
    <name type="common">Iberian ribbed newt</name>
    <dbReference type="NCBI Taxonomy" id="8319"/>
    <lineage>
        <taxon>Eukaryota</taxon>
        <taxon>Metazoa</taxon>
        <taxon>Chordata</taxon>
        <taxon>Craniata</taxon>
        <taxon>Vertebrata</taxon>
        <taxon>Euteleostomi</taxon>
        <taxon>Amphibia</taxon>
        <taxon>Batrachia</taxon>
        <taxon>Caudata</taxon>
        <taxon>Salamandroidea</taxon>
        <taxon>Salamandridae</taxon>
        <taxon>Pleurodelinae</taxon>
        <taxon>Pleurodeles</taxon>
    </lineage>
</organism>
<proteinExistence type="predicted"/>
<comment type="caution">
    <text evidence="1">The sequence shown here is derived from an EMBL/GenBank/DDBJ whole genome shotgun (WGS) entry which is preliminary data.</text>
</comment>
<dbReference type="AlphaFoldDB" id="A0AAV7UMH5"/>